<feature type="domain" description="Influenza matrix M1 C-terminal" evidence="9">
    <location>
        <begin position="158"/>
        <end position="246"/>
    </location>
</feature>
<sequence>MSIYRQTITYLLASLDDCEGKDEISTKLLDWLGGKNFDADSALEWIKNKNCLGDIQKSMLGLAICFTRPKDMEKLRRFILEPLTSTGTTATKRKGLELAERKLAKCTDYHSAFEIAEGFDNASSLYALASLYQNGRKYTAAVKLGLLSAVAEKMAHQTQKASMRTARSRVGAVRKEHAMVEAHTAARHMESSSNADLADLGESVQQSLAILRGLGGIAKGDGIHKDVIQMMKGSDMGNNSLVRKYL</sequence>
<dbReference type="Gene3D" id="1.10.10.180">
    <property type="match status" value="1"/>
</dbReference>
<dbReference type="SMART" id="SM00759">
    <property type="entry name" value="Flu_M1_C"/>
    <property type="match status" value="1"/>
</dbReference>
<keyword evidence="4" id="KW-0472">Membrane</keyword>
<keyword evidence="5" id="KW-0468">Viral matrix protein</keyword>
<evidence type="ECO:0000256" key="5">
    <source>
        <dbReference type="ARBA" id="ARBA00023311"/>
    </source>
</evidence>
<comment type="function">
    <text evidence="6">Plays critical roles in virus replication, from virus entry and uncoating to assembly and budding of the virus particle. M1 binding to ribonucleocapsids (RNPs) in nucleus seems to inhibit viral transcription. Interaction of viral NEP with M1-RNP is thought to promote nuclear export of the complex, which is targeted to the virion assembly site at the apical plasma membrane in polarized epithelial cells. Interactions with NA and HA may bring M1, a non-raft-associated protein, into lipid rafts. Forms a continuous shell on the inner side of the lipid bilayer in virion, where it binds the RNP. During virus entry into cell, the M2 ion channel acidifies the internal virion core, inducing M1 dissociation from the RNP. M1-free RNPs are transported to the nucleus, where viral transcription and replication can take place.</text>
</comment>
<dbReference type="InterPro" id="IPR015423">
    <property type="entry name" value="Flu_matrix_M1_N_sub1"/>
</dbReference>
<dbReference type="GO" id="GO:0003723">
    <property type="term" value="F:RNA binding"/>
    <property type="evidence" value="ECO:0007669"/>
    <property type="project" value="UniProtKB-KW"/>
</dbReference>
<evidence type="ECO:0000313" key="10">
    <source>
        <dbReference type="EMBL" id="AVM87626.1"/>
    </source>
</evidence>
<protein>
    <submittedName>
        <fullName evidence="10">M1</fullName>
    </submittedName>
</protein>
<proteinExistence type="predicted"/>
<dbReference type="EMBL" id="MG600043">
    <property type="protein sequence ID" value="AVM87626.1"/>
    <property type="molecule type" value="Viral_cRNA"/>
</dbReference>
<evidence type="ECO:0000256" key="6">
    <source>
        <dbReference type="ARBA" id="ARBA00024859"/>
    </source>
</evidence>
<comment type="subunit">
    <text evidence="8">Homodimer and homomultimer. Interacts with NEP. Binds ribonucleocapsid by both interacting with genomic RNA and NP protein. May interact with HA and NA. Cannot bind NP without genomic RNA.</text>
</comment>
<keyword evidence="3" id="KW-0694">RNA-binding</keyword>
<dbReference type="Gene3D" id="1.20.91.10">
    <property type="match status" value="1"/>
</dbReference>
<dbReference type="SUPFAM" id="SSF48145">
    <property type="entry name" value="Influenza virus matrix protein M1"/>
    <property type="match status" value="1"/>
</dbReference>
<evidence type="ECO:0000256" key="8">
    <source>
        <dbReference type="ARBA" id="ARBA00046829"/>
    </source>
</evidence>
<dbReference type="InterPro" id="IPR015799">
    <property type="entry name" value="Flu_matrix_M1_N_sub2"/>
</dbReference>
<organism evidence="10">
    <name type="scientific">Wuhan spiny eel influenza virus</name>
    <dbReference type="NCBI Taxonomy" id="2116483"/>
    <lineage>
        <taxon>Viruses</taxon>
        <taxon>Riboviria</taxon>
        <taxon>Orthornavirae</taxon>
        <taxon>Negarnaviricota</taxon>
        <taxon>Polyploviricotina</taxon>
        <taxon>Insthoviricetes</taxon>
        <taxon>Articulavirales</taxon>
        <taxon>Orthomyxoviridae</taxon>
    </lineage>
</organism>
<dbReference type="InterPro" id="IPR036039">
    <property type="entry name" value="Flu_matrix_M1"/>
</dbReference>
<dbReference type="Pfam" id="PF00598">
    <property type="entry name" value="Flu_M1"/>
    <property type="match status" value="1"/>
</dbReference>
<evidence type="ECO:0000259" key="9">
    <source>
        <dbReference type="SMART" id="SM00759"/>
    </source>
</evidence>
<dbReference type="GO" id="GO:0044423">
    <property type="term" value="C:virion component"/>
    <property type="evidence" value="ECO:0007669"/>
    <property type="project" value="UniProtKB-KW"/>
</dbReference>
<evidence type="ECO:0000256" key="4">
    <source>
        <dbReference type="ARBA" id="ARBA00023136"/>
    </source>
</evidence>
<evidence type="ECO:0000256" key="2">
    <source>
        <dbReference type="ARBA" id="ARBA00022844"/>
    </source>
</evidence>
<evidence type="ECO:0000256" key="3">
    <source>
        <dbReference type="ARBA" id="ARBA00022884"/>
    </source>
</evidence>
<accession>A0A2P1GNM2</accession>
<evidence type="ECO:0000256" key="1">
    <source>
        <dbReference type="ARBA" id="ARBA00022562"/>
    </source>
</evidence>
<dbReference type="GO" id="GO:0039660">
    <property type="term" value="F:structural constituent of virion"/>
    <property type="evidence" value="ECO:0007669"/>
    <property type="project" value="UniProtKB-KW"/>
</dbReference>
<dbReference type="Pfam" id="PF08289">
    <property type="entry name" value="Flu_M1_C"/>
    <property type="match status" value="1"/>
</dbReference>
<reference evidence="10" key="1">
    <citation type="journal article" date="2018" name="Nature">
        <title>The evolutionary history of vertebrate RNA viruses.</title>
        <authorList>
            <person name="Shi M."/>
            <person name="Lin X.D."/>
            <person name="Chen X."/>
            <person name="Tian J.H."/>
            <person name="Chen L.J."/>
            <person name="Li K."/>
            <person name="Wang W."/>
            <person name="Eden J.S."/>
            <person name="Shen J.J."/>
            <person name="Liu L."/>
            <person name="Holmes E.C."/>
            <person name="Zhang Y.Z."/>
        </authorList>
    </citation>
    <scope>NUCLEOTIDE SEQUENCE</scope>
    <source>
        <strain evidence="10">WHQSR4065</strain>
    </source>
</reference>
<evidence type="ECO:0000256" key="7">
    <source>
        <dbReference type="ARBA" id="ARBA00025019"/>
    </source>
</evidence>
<dbReference type="InterPro" id="IPR001561">
    <property type="entry name" value="Flu_matrix_M1_N"/>
</dbReference>
<keyword evidence="2" id="KW-0946">Virion</keyword>
<name>A0A2P1GNM2_9ORTO</name>
<comment type="function">
    <text evidence="7">Determines the virion's shape: spherical or filamentous. Clinical isolates of influenza are characterized by the presence of significant proportion of filamentous virions, whereas after multiple passage on eggs or cell culture, virions have only spherical morphology. Filamentous virions are thought to be important to infect neighboring cells, and spherical virions more suited to spread through aerosol between hosts organisms.</text>
</comment>
<dbReference type="InterPro" id="IPR013188">
    <property type="entry name" value="Flu_matrix_M1_C"/>
</dbReference>
<keyword evidence="1" id="KW-1048">Host nucleus</keyword>